<evidence type="ECO:0000313" key="1">
    <source>
        <dbReference type="EMBL" id="WEG35273.1"/>
    </source>
</evidence>
<accession>A0ABY8C3M0</accession>
<reference evidence="1 2" key="1">
    <citation type="submission" date="2023-02" db="EMBL/GenBank/DDBJ databases">
        <title>Novel Oscillospiraceae bacterial genomes.</title>
        <authorList>
            <person name="Srinivasan S."/>
            <person name="Austin M.N."/>
            <person name="Fiedler T.L."/>
            <person name="Strenk S.M."/>
            <person name="Agnew K.J."/>
            <person name="Nagana Gowda G.A."/>
            <person name="Raftery D."/>
            <person name="Beamer M.A."/>
            <person name="Achilles S.L."/>
            <person name="Wiesenfeld H.C."/>
            <person name="Fredricks D.N."/>
            <person name="Hillier S.L."/>
        </authorList>
    </citation>
    <scope>NUCLEOTIDE SEQUENCE [LARGE SCALE GENOMIC DNA]</scope>
    <source>
        <strain evidence="1 2">CHIC02 1186E3-8</strain>
    </source>
</reference>
<dbReference type="RefSeq" id="WP_315571352.1">
    <property type="nucleotide sequence ID" value="NZ_CP118868.1"/>
</dbReference>
<organism evidence="1 2">
    <name type="scientific">Amygdalobacter indicium</name>
    <dbReference type="NCBI Taxonomy" id="3029272"/>
    <lineage>
        <taxon>Bacteria</taxon>
        <taxon>Bacillati</taxon>
        <taxon>Bacillota</taxon>
        <taxon>Clostridia</taxon>
        <taxon>Eubacteriales</taxon>
        <taxon>Oscillospiraceae</taxon>
        <taxon>Amygdalobacter</taxon>
    </lineage>
</organism>
<name>A0ABY8C3M0_9FIRM</name>
<gene>
    <name evidence="1" type="ORF">PYS61_04910</name>
</gene>
<protein>
    <submittedName>
        <fullName evidence="1">Uncharacterized protein</fullName>
    </submittedName>
</protein>
<evidence type="ECO:0000313" key="2">
    <source>
        <dbReference type="Proteomes" id="UP001220478"/>
    </source>
</evidence>
<keyword evidence="2" id="KW-1185">Reference proteome</keyword>
<dbReference type="Proteomes" id="UP001220478">
    <property type="component" value="Chromosome"/>
</dbReference>
<proteinExistence type="predicted"/>
<sequence length="149" mass="17414">MKNIYFKQACLIRLSAEKFTQLQILAKNLSFHNYCIKIGNWITCSSNLAKDAIFLLPNCSFSGLKGYCDFYWKELINWELLIFYDQENDNYRLKFSVVAVFLPLEIICAANKSTFNLQSEANKQENYDLPLHHGDLISINNHHFLYFAP</sequence>
<dbReference type="EMBL" id="CP118868">
    <property type="protein sequence ID" value="WEG35273.1"/>
    <property type="molecule type" value="Genomic_DNA"/>
</dbReference>